<dbReference type="RefSeq" id="WP_184906749.1">
    <property type="nucleotide sequence ID" value="NZ_JACHMS010000001.1"/>
</dbReference>
<accession>A0A7W7DG74</accession>
<protein>
    <submittedName>
        <fullName evidence="3">Tetratricopeptide (TPR) repeat protein</fullName>
    </submittedName>
</protein>
<evidence type="ECO:0000313" key="3">
    <source>
        <dbReference type="EMBL" id="MBB4710141.1"/>
    </source>
</evidence>
<organism evidence="3 4">
    <name type="scientific">Streptomyces luteogriseus</name>
    <dbReference type="NCBI Taxonomy" id="68233"/>
    <lineage>
        <taxon>Bacteria</taxon>
        <taxon>Bacillati</taxon>
        <taxon>Actinomycetota</taxon>
        <taxon>Actinomycetes</taxon>
        <taxon>Kitasatosporales</taxon>
        <taxon>Streptomycetaceae</taxon>
        <taxon>Streptomyces</taxon>
    </lineage>
</organism>
<dbReference type="PANTHER" id="PTHR19959:SF119">
    <property type="entry name" value="FUNGAL LIPASE-LIKE DOMAIN-CONTAINING PROTEIN"/>
    <property type="match status" value="1"/>
</dbReference>
<dbReference type="SUPFAM" id="SSF48452">
    <property type="entry name" value="TPR-like"/>
    <property type="match status" value="1"/>
</dbReference>
<dbReference type="AlphaFoldDB" id="A0A7W7DG74"/>
<dbReference type="InterPro" id="IPR000719">
    <property type="entry name" value="Prot_kinase_dom"/>
</dbReference>
<feature type="region of interest" description="Disordered" evidence="1">
    <location>
        <begin position="34"/>
        <end position="107"/>
    </location>
</feature>
<sequence>MITRVTQVLAESGIELSQEELLDALWLAGRLPPGSGPLARLAAQQAPRGPAKALEDTAPPPAAPGPEGAEEPHEPETAEQPDPGPMRPVLSTAEPKEDTDTPQVTALPVRAPDGRVFGAGELRLGKSLRPLRQRFPDHRRHELDIARTVTVLADTGIPETVTRPVRSRWLSLALVVDDGVSMIIWQRLAAELRALMERAGAFRDVRVHGLDTRGSTPRLRSSPYTDSGHLRAPETVSDPTGNTLVLVVSDGVGKAWRDDRMRRVMELWARCGPTAIVQALPVRLWDGSGIAARPWQVTTRRRGGPTRAWHVTDPVLPPDLVRFDSVPIPVLEPTPSAIGDWARLIASPGDTAVLPLWSPGRGQQGRPSAGASPGHDADAVLRFRNAASPEAYRLAAHLAAVSPVTPPVMRLVQTALGPPIDPGHITEVFLGGLMHQLTTDAPDRLPHHRRYDFSSDARRRLLTAVSPKELLRTTQAVTSHIEAAVGRSPVFPAWVGHPDGSAVIGDAGRSFGWLKEELLRRLGIAPGRGSDTGAGPGPRTAAGGPGPATPPGAESDGYGTATEPLLPGPDELPPGWEPLLTDDPVRFGRFRPYARSARGWFHVVMYLALDEDGTAVTVRAPAPEYDRGPEAAGELVRTESECLLRMDGTYAPDLLDVRTSPANTRPWIAAALVHRRADDPSSGPAPNLRAFLEEHGGSVPQAVFLRIGQDLARAVDRAHGLGLVHGGIAPRAVLVTDRDVRLVGWMAASVDGADNDHRVGFPRSDAYLGPDDDSSSLTPESDLAATGALLLSVLTGRWSDSRTPEGRRAVAASGIAPELADALWRCLDKDPTRRPTAATLAAAFARASARQAVTGAGEGAVRTGAEDTEPMGATRKEAEPKGGGSSVAADNVRHYRTLARQNPDAYALPLARSLRILSNRLADDGRLDEALVTVDEAVELLRQHFARSPEAAARELAETLGNHSVRLAETGRATEALAASYEAVSLYRPLAQREPETYGPGLAALMSNLSNRLADMDRREEALDMIEEAVRINRELANRGAGARDAALARNLTNLGNRLGGLGRREEGLQAAREAVLLYRELAAHRFVDVGADLATSLNNLAARLADVGLRQEAFDALEEAAEVGRRFAEVRSDASRETDRQGDRIRSWILETPDRRQR</sequence>
<dbReference type="PROSITE" id="PS50011">
    <property type="entry name" value="PROTEIN_KINASE_DOM"/>
    <property type="match status" value="1"/>
</dbReference>
<proteinExistence type="predicted"/>
<dbReference type="GO" id="GO:0005524">
    <property type="term" value="F:ATP binding"/>
    <property type="evidence" value="ECO:0007669"/>
    <property type="project" value="InterPro"/>
</dbReference>
<gene>
    <name evidence="3" type="ORF">BJ965_000023</name>
</gene>
<dbReference type="GO" id="GO:0004672">
    <property type="term" value="F:protein kinase activity"/>
    <property type="evidence" value="ECO:0007669"/>
    <property type="project" value="InterPro"/>
</dbReference>
<dbReference type="InterPro" id="IPR011009">
    <property type="entry name" value="Kinase-like_dom_sf"/>
</dbReference>
<feature type="region of interest" description="Disordered" evidence="1">
    <location>
        <begin position="213"/>
        <end position="236"/>
    </location>
</feature>
<dbReference type="GeneID" id="95799772"/>
<feature type="region of interest" description="Disordered" evidence="1">
    <location>
        <begin position="855"/>
        <end position="888"/>
    </location>
</feature>
<dbReference type="Pfam" id="PF13374">
    <property type="entry name" value="TPR_10"/>
    <property type="match status" value="2"/>
</dbReference>
<dbReference type="Gene3D" id="1.25.40.10">
    <property type="entry name" value="Tetratricopeptide repeat domain"/>
    <property type="match status" value="2"/>
</dbReference>
<comment type="caution">
    <text evidence="3">The sequence shown here is derived from an EMBL/GenBank/DDBJ whole genome shotgun (WGS) entry which is preliminary data.</text>
</comment>
<dbReference type="EMBL" id="JACHMS010000001">
    <property type="protein sequence ID" value="MBB4710141.1"/>
    <property type="molecule type" value="Genomic_DNA"/>
</dbReference>
<feature type="domain" description="Protein kinase" evidence="2">
    <location>
        <begin position="590"/>
        <end position="845"/>
    </location>
</feature>
<evidence type="ECO:0000256" key="1">
    <source>
        <dbReference type="SAM" id="MobiDB-lite"/>
    </source>
</evidence>
<evidence type="ECO:0000259" key="2">
    <source>
        <dbReference type="PROSITE" id="PS50011"/>
    </source>
</evidence>
<dbReference type="Gene3D" id="1.10.510.10">
    <property type="entry name" value="Transferase(Phosphotransferase) domain 1"/>
    <property type="match status" value="1"/>
</dbReference>
<dbReference type="Proteomes" id="UP000565089">
    <property type="component" value="Unassembled WGS sequence"/>
</dbReference>
<feature type="compositionally biased region" description="Polar residues" evidence="1">
    <location>
        <begin position="213"/>
        <end position="225"/>
    </location>
</feature>
<dbReference type="InterPro" id="IPR011990">
    <property type="entry name" value="TPR-like_helical_dom_sf"/>
</dbReference>
<name>A0A7W7DG74_9ACTN</name>
<dbReference type="SUPFAM" id="SSF56112">
    <property type="entry name" value="Protein kinase-like (PK-like)"/>
    <property type="match status" value="1"/>
</dbReference>
<evidence type="ECO:0000313" key="4">
    <source>
        <dbReference type="Proteomes" id="UP000565089"/>
    </source>
</evidence>
<feature type="compositionally biased region" description="Pro residues" evidence="1">
    <location>
        <begin position="566"/>
        <end position="576"/>
    </location>
</feature>
<reference evidence="3 4" key="1">
    <citation type="submission" date="2020-08" db="EMBL/GenBank/DDBJ databases">
        <title>Sequencing the genomes of 1000 actinobacteria strains.</title>
        <authorList>
            <person name="Klenk H.-P."/>
        </authorList>
    </citation>
    <scope>NUCLEOTIDE SEQUENCE [LARGE SCALE GENOMIC DNA]</scope>
    <source>
        <strain evidence="3 4">DSM 40483</strain>
    </source>
</reference>
<keyword evidence="4" id="KW-1185">Reference proteome</keyword>
<dbReference type="InterPro" id="IPR047738">
    <property type="entry name" value="SAV_2336-like_N"/>
</dbReference>
<dbReference type="NCBIfam" id="NF041121">
    <property type="entry name" value="SAV_2336_NTERM"/>
    <property type="match status" value="1"/>
</dbReference>
<feature type="region of interest" description="Disordered" evidence="1">
    <location>
        <begin position="525"/>
        <end position="578"/>
    </location>
</feature>
<feature type="region of interest" description="Disordered" evidence="1">
    <location>
        <begin position="1132"/>
        <end position="1159"/>
    </location>
</feature>
<dbReference type="PANTHER" id="PTHR19959">
    <property type="entry name" value="KINESIN LIGHT CHAIN"/>
    <property type="match status" value="1"/>
</dbReference>